<evidence type="ECO:0000313" key="1">
    <source>
        <dbReference type="EMBL" id="OKY77635.1"/>
    </source>
</evidence>
<keyword evidence="2" id="KW-1185">Reference proteome</keyword>
<dbReference type="EMBL" id="MSDW01000001">
    <property type="protein sequence ID" value="OKY77635.1"/>
    <property type="molecule type" value="Genomic_DNA"/>
</dbReference>
<protein>
    <submittedName>
        <fullName evidence="1">Uncharacterized protein</fullName>
    </submittedName>
</protein>
<dbReference type="InParanoid" id="A0A1Q6DTE8"/>
<dbReference type="STRING" id="1903181.BTN85_0103"/>
<reference evidence="1" key="1">
    <citation type="submission" date="2016-12" db="EMBL/GenBank/DDBJ databases">
        <title>Discovery of methanogenic haloarchaea.</title>
        <authorList>
            <person name="Sorokin D.Y."/>
            <person name="Makarova K.S."/>
            <person name="Abbas B."/>
            <person name="Ferrer M."/>
            <person name="Golyshin P.N."/>
        </authorList>
    </citation>
    <scope>NUCLEOTIDE SEQUENCE [LARGE SCALE GENOMIC DNA]</scope>
    <source>
        <strain evidence="1">HMET1</strain>
    </source>
</reference>
<dbReference type="AlphaFoldDB" id="A0A1Q6DTE8"/>
<dbReference type="Proteomes" id="UP000185744">
    <property type="component" value="Unassembled WGS sequence"/>
</dbReference>
<sequence length="39" mass="4673">MKNKAITIREDQVEWLEENHINLSSLVREKLDEEMKSES</sequence>
<name>A0A1Q6DTE8_METT1</name>
<accession>A0A1Q6DTE8</accession>
<organism evidence="1 2">
    <name type="scientific">Methanohalarchaeum thermophilum</name>
    <dbReference type="NCBI Taxonomy" id="1903181"/>
    <lineage>
        <taxon>Archaea</taxon>
        <taxon>Methanobacteriati</taxon>
        <taxon>Methanobacteriota</taxon>
        <taxon>Methanonatronarchaeia</taxon>
        <taxon>Methanonatronarchaeales</taxon>
        <taxon>Methanonatronarchaeaceae</taxon>
        <taxon>Candidatus Methanohalarchaeum</taxon>
    </lineage>
</organism>
<proteinExistence type="predicted"/>
<comment type="caution">
    <text evidence="1">The sequence shown here is derived from an EMBL/GenBank/DDBJ whole genome shotgun (WGS) entry which is preliminary data.</text>
</comment>
<evidence type="ECO:0000313" key="2">
    <source>
        <dbReference type="Proteomes" id="UP000185744"/>
    </source>
</evidence>
<gene>
    <name evidence="1" type="ORF">BTN85_0103</name>
</gene>